<reference evidence="1" key="1">
    <citation type="journal article" date="2019" name="Beilstein J. Org. Chem.">
        <title>Nanangenines: drimane sesquiterpenoids as the dominant metabolite cohort of a novel Australian fungus, Aspergillus nanangensis.</title>
        <authorList>
            <person name="Lacey H.J."/>
            <person name="Gilchrist C.L.M."/>
            <person name="Crombie A."/>
            <person name="Kalaitzis J.A."/>
            <person name="Vuong D."/>
            <person name="Rutledge P.J."/>
            <person name="Turner P."/>
            <person name="Pitt J.I."/>
            <person name="Lacey E."/>
            <person name="Chooi Y.H."/>
            <person name="Piggott A.M."/>
        </authorList>
    </citation>
    <scope>NUCLEOTIDE SEQUENCE</scope>
    <source>
        <strain evidence="1">MST-FP2251</strain>
    </source>
</reference>
<comment type="caution">
    <text evidence="1">The sequence shown here is derived from an EMBL/GenBank/DDBJ whole genome shotgun (WGS) entry which is preliminary data.</text>
</comment>
<organism evidence="1 2">
    <name type="scientific">Aspergillus nanangensis</name>
    <dbReference type="NCBI Taxonomy" id="2582783"/>
    <lineage>
        <taxon>Eukaryota</taxon>
        <taxon>Fungi</taxon>
        <taxon>Dikarya</taxon>
        <taxon>Ascomycota</taxon>
        <taxon>Pezizomycotina</taxon>
        <taxon>Eurotiomycetes</taxon>
        <taxon>Eurotiomycetidae</taxon>
        <taxon>Eurotiales</taxon>
        <taxon>Aspergillaceae</taxon>
        <taxon>Aspergillus</taxon>
        <taxon>Aspergillus subgen. Circumdati</taxon>
    </lineage>
</organism>
<dbReference type="AlphaFoldDB" id="A0AAD4GT32"/>
<name>A0AAD4GT32_ASPNN</name>
<dbReference type="EMBL" id="VCAU01000049">
    <property type="protein sequence ID" value="KAF9888282.1"/>
    <property type="molecule type" value="Genomic_DNA"/>
</dbReference>
<proteinExistence type="predicted"/>
<sequence>MDVRVDYGLWYDVNDLRSSPLVVEAKRLHGVSPEGVFQCLTYMAMVQDIRKQHGDKNWVVYGLVSNGLEFIFLYLNNDRQWSKWTPHSLWDEATTVPHDLYLVAPDDQEQRVSKPPLFPVQEGKGGQENYRAVGSY</sequence>
<accession>A0AAD4GT32</accession>
<evidence type="ECO:0000313" key="1">
    <source>
        <dbReference type="EMBL" id="KAF9888282.1"/>
    </source>
</evidence>
<keyword evidence="2" id="KW-1185">Reference proteome</keyword>
<reference evidence="1" key="2">
    <citation type="submission" date="2020-02" db="EMBL/GenBank/DDBJ databases">
        <authorList>
            <person name="Gilchrist C.L.M."/>
            <person name="Chooi Y.-H."/>
        </authorList>
    </citation>
    <scope>NUCLEOTIDE SEQUENCE</scope>
    <source>
        <strain evidence="1">MST-FP2251</strain>
    </source>
</reference>
<dbReference type="Proteomes" id="UP001194746">
    <property type="component" value="Unassembled WGS sequence"/>
</dbReference>
<evidence type="ECO:0000313" key="2">
    <source>
        <dbReference type="Proteomes" id="UP001194746"/>
    </source>
</evidence>
<gene>
    <name evidence="1" type="ORF">FE257_008852</name>
</gene>
<protein>
    <submittedName>
        <fullName evidence="1">Uncharacterized protein</fullName>
    </submittedName>
</protein>